<evidence type="ECO:0000256" key="6">
    <source>
        <dbReference type="RuleBase" id="RU004914"/>
    </source>
</evidence>
<proteinExistence type="inferred from homology"/>
<dbReference type="OrthoDB" id="2126698at2759"/>
<feature type="transmembrane region" description="Helical" evidence="6">
    <location>
        <begin position="419"/>
        <end position="440"/>
    </location>
</feature>
<sequence length="596" mass="64525">ENFPEENGFGERRADGQGDLTPESCQKKRRWIPENFWEDVRQLLVLAAPLILIQLLIFLIHLVSSIFCGHLGKVELASVTLAIAVINVTAISVGYGLTSACDTLISQTYGSKNLLRVGVILQRATIIILLCCFPCCAILINVEQLMLVMQQDPEVSRLVPILQLSTGSSHPKLPLQAVFLYNLETRYLQNQMIMWPLVLSGVIGNLINVAANYVLLYVFHLGVTGSAWANTTAQYSQTIFLFLYIIGRKLHVNTWGGWSSECLLEWDSFTSLAIPSMLMMCIEWWTYEIGSFLIGLLSVVELSVQSIIYEVSVVAFMIPLGLGTAASVQVGNALGAGDIEVAKRSSSTSLICTGVFSIIVGSILAAIRNVLGYVFTKDKEIIDLVAWVMPIYVVFHLFEAMSGACSGVLRGIGKQKFGAIVNAVSYYGVGMPLAAVLLFVARIGVMGLWIAMLASVFILCTCFITYIYRLDWENAAKEAQSRAGVTQLPPPEQPSVSPEPSCKDLDVGPAPQPHTYLPARAVLGSVAGLELQSDVVLTGIITKTEGPAHPLELREAPPPPATPAVTKQLIFRRGLAAAAAVAALALGVAIKLITTD</sequence>
<name>A0A7L3MTI7_9PASS</name>
<feature type="transmembrane region" description="Helical" evidence="6">
    <location>
        <begin position="307"/>
        <end position="328"/>
    </location>
</feature>
<feature type="non-terminal residue" evidence="8">
    <location>
        <position position="596"/>
    </location>
</feature>
<evidence type="ECO:0000256" key="5">
    <source>
        <dbReference type="ARBA" id="ARBA00023136"/>
    </source>
</evidence>
<evidence type="ECO:0000256" key="1">
    <source>
        <dbReference type="ARBA" id="ARBA00004141"/>
    </source>
</evidence>
<gene>
    <name evidence="8" type="primary">Slc47a1</name>
    <name evidence="8" type="ORF">HORVUL_R01079</name>
</gene>
<keyword evidence="9" id="KW-1185">Reference proteome</keyword>
<accession>A0A7L3MTI7</accession>
<feature type="transmembrane region" description="Helical" evidence="6">
    <location>
        <begin position="349"/>
        <end position="375"/>
    </location>
</feature>
<evidence type="ECO:0000256" key="2">
    <source>
        <dbReference type="ARBA" id="ARBA00010199"/>
    </source>
</evidence>
<dbReference type="PANTHER" id="PTHR11206">
    <property type="entry name" value="MULTIDRUG RESISTANCE PROTEIN"/>
    <property type="match status" value="1"/>
</dbReference>
<feature type="transmembrane region" description="Helical" evidence="6">
    <location>
        <begin position="117"/>
        <end position="140"/>
    </location>
</feature>
<comment type="caution">
    <text evidence="8">The sequence shown here is derived from an EMBL/GenBank/DDBJ whole genome shotgun (WGS) entry which is preliminary data.</text>
</comment>
<dbReference type="Proteomes" id="UP000558460">
    <property type="component" value="Unassembled WGS sequence"/>
</dbReference>
<dbReference type="GO" id="GO:0015297">
    <property type="term" value="F:antiporter activity"/>
    <property type="evidence" value="ECO:0007669"/>
    <property type="project" value="InterPro"/>
</dbReference>
<dbReference type="NCBIfam" id="TIGR00797">
    <property type="entry name" value="matE"/>
    <property type="match status" value="1"/>
</dbReference>
<evidence type="ECO:0000256" key="3">
    <source>
        <dbReference type="ARBA" id="ARBA00022692"/>
    </source>
</evidence>
<feature type="transmembrane region" description="Helical" evidence="6">
    <location>
        <begin position="193"/>
        <end position="215"/>
    </location>
</feature>
<comment type="similarity">
    <text evidence="2 6">Belongs to the multi antimicrobial extrusion (MATE) (TC 2.A.66.1) family.</text>
</comment>
<protein>
    <recommendedName>
        <fullName evidence="6">Multidrug and toxin extrusion protein</fullName>
    </recommendedName>
</protein>
<evidence type="ECO:0000256" key="7">
    <source>
        <dbReference type="SAM" id="MobiDB-lite"/>
    </source>
</evidence>
<keyword evidence="4 6" id="KW-1133">Transmembrane helix</keyword>
<feature type="region of interest" description="Disordered" evidence="7">
    <location>
        <begin position="1"/>
        <end position="23"/>
    </location>
</feature>
<evidence type="ECO:0000256" key="4">
    <source>
        <dbReference type="ARBA" id="ARBA00022989"/>
    </source>
</evidence>
<dbReference type="CDD" id="cd13132">
    <property type="entry name" value="MATE_eukaryotic"/>
    <property type="match status" value="1"/>
</dbReference>
<keyword evidence="3 6" id="KW-0812">Transmembrane</keyword>
<feature type="transmembrane region" description="Helical" evidence="6">
    <location>
        <begin position="227"/>
        <end position="247"/>
    </location>
</feature>
<feature type="region of interest" description="Disordered" evidence="7">
    <location>
        <begin position="483"/>
        <end position="507"/>
    </location>
</feature>
<feature type="transmembrane region" description="Helical" evidence="6">
    <location>
        <begin position="43"/>
        <end position="64"/>
    </location>
</feature>
<dbReference type="Pfam" id="PF01554">
    <property type="entry name" value="MatE"/>
    <property type="match status" value="2"/>
</dbReference>
<dbReference type="GO" id="GO:0042910">
    <property type="term" value="F:xenobiotic transmembrane transporter activity"/>
    <property type="evidence" value="ECO:0007669"/>
    <property type="project" value="InterPro"/>
</dbReference>
<feature type="transmembrane region" description="Helical" evidence="6">
    <location>
        <begin position="575"/>
        <end position="594"/>
    </location>
</feature>
<dbReference type="InterPro" id="IPR002528">
    <property type="entry name" value="MATE_fam"/>
</dbReference>
<evidence type="ECO:0000313" key="8">
    <source>
        <dbReference type="EMBL" id="NXU69969.1"/>
    </source>
</evidence>
<feature type="transmembrane region" description="Helical" evidence="6">
    <location>
        <begin position="381"/>
        <end position="398"/>
    </location>
</feature>
<feature type="transmembrane region" description="Helical" evidence="6">
    <location>
        <begin position="76"/>
        <end position="97"/>
    </location>
</feature>
<organism evidence="8 9">
    <name type="scientific">Horornis vulcanius</name>
    <dbReference type="NCBI Taxonomy" id="2585811"/>
    <lineage>
        <taxon>Eukaryota</taxon>
        <taxon>Metazoa</taxon>
        <taxon>Chordata</taxon>
        <taxon>Craniata</taxon>
        <taxon>Vertebrata</taxon>
        <taxon>Euteleostomi</taxon>
        <taxon>Archelosauria</taxon>
        <taxon>Archosauria</taxon>
        <taxon>Dinosauria</taxon>
        <taxon>Saurischia</taxon>
        <taxon>Theropoda</taxon>
        <taxon>Coelurosauria</taxon>
        <taxon>Aves</taxon>
        <taxon>Neognathae</taxon>
        <taxon>Neoaves</taxon>
        <taxon>Telluraves</taxon>
        <taxon>Australaves</taxon>
        <taxon>Passeriformes</taxon>
        <taxon>Sylvioidea</taxon>
        <taxon>Scotocercidae</taxon>
        <taxon>Horornis</taxon>
    </lineage>
</organism>
<dbReference type="InterPro" id="IPR045069">
    <property type="entry name" value="MATE_euk"/>
</dbReference>
<feature type="non-terminal residue" evidence="8">
    <location>
        <position position="1"/>
    </location>
</feature>
<reference evidence="8 9" key="1">
    <citation type="submission" date="2019-09" db="EMBL/GenBank/DDBJ databases">
        <title>Bird 10,000 Genomes (B10K) Project - Family phase.</title>
        <authorList>
            <person name="Zhang G."/>
        </authorList>
    </citation>
    <scope>NUCLEOTIDE SEQUENCE [LARGE SCALE GENOMIC DNA]</scope>
    <source>
        <strain evidence="8">B10K-DU-029-69</strain>
        <tissue evidence="8">Muscle</tissue>
    </source>
</reference>
<keyword evidence="5 6" id="KW-0472">Membrane</keyword>
<dbReference type="GO" id="GO:0016020">
    <property type="term" value="C:membrane"/>
    <property type="evidence" value="ECO:0007669"/>
    <property type="project" value="UniProtKB-SubCell"/>
</dbReference>
<dbReference type="GO" id="GO:1990961">
    <property type="term" value="P:xenobiotic detoxification by transmembrane export across the plasma membrane"/>
    <property type="evidence" value="ECO:0007669"/>
    <property type="project" value="InterPro"/>
</dbReference>
<comment type="subcellular location">
    <subcellularLocation>
        <location evidence="1">Membrane</location>
        <topology evidence="1">Multi-pass membrane protein</topology>
    </subcellularLocation>
</comment>
<feature type="transmembrane region" description="Helical" evidence="6">
    <location>
        <begin position="446"/>
        <end position="468"/>
    </location>
</feature>
<dbReference type="EMBL" id="VZUA01408558">
    <property type="protein sequence ID" value="NXU69969.1"/>
    <property type="molecule type" value="Genomic_DNA"/>
</dbReference>
<dbReference type="AlphaFoldDB" id="A0A7L3MTI7"/>
<evidence type="ECO:0000313" key="9">
    <source>
        <dbReference type="Proteomes" id="UP000558460"/>
    </source>
</evidence>